<keyword evidence="4 11" id="KW-0813">Transport</keyword>
<keyword evidence="6" id="KW-0997">Cell inner membrane</keyword>
<evidence type="ECO:0000256" key="9">
    <source>
        <dbReference type="ARBA" id="ARBA00022989"/>
    </source>
</evidence>
<feature type="transmembrane region" description="Helical" evidence="11">
    <location>
        <begin position="385"/>
        <end position="406"/>
    </location>
</feature>
<dbReference type="InterPro" id="IPR047103">
    <property type="entry name" value="MalF_P2_sf"/>
</dbReference>
<evidence type="ECO:0000256" key="2">
    <source>
        <dbReference type="ARBA" id="ARBA00004429"/>
    </source>
</evidence>
<dbReference type="PANTHER" id="PTHR47314:SF1">
    <property type="entry name" value="MALTOSE_MALTODEXTRIN TRANSPORT SYSTEM PERMEASE PROTEIN MALF"/>
    <property type="match status" value="1"/>
</dbReference>
<dbReference type="PANTHER" id="PTHR47314">
    <property type="entry name" value="MALTOSE/MALTODEXTRIN TRANSPORT SYSTEM PERMEASE PROTEIN MALF"/>
    <property type="match status" value="1"/>
</dbReference>
<proteinExistence type="inferred from homology"/>
<gene>
    <name evidence="14" type="ordered locus">Caka_1074</name>
</gene>
<evidence type="ECO:0000313" key="14">
    <source>
        <dbReference type="EMBL" id="ADE54095.1"/>
    </source>
</evidence>
<dbReference type="Gene3D" id="2.40.430.10">
    <property type="entry name" value="D-maltodextrin-binding protein, MBP"/>
    <property type="match status" value="1"/>
</dbReference>
<evidence type="ECO:0000256" key="1">
    <source>
        <dbReference type="ARBA" id="ARBA00002264"/>
    </source>
</evidence>
<dbReference type="Gene3D" id="3.10.650.10">
    <property type="entry name" value="MalF N-terminal region-like"/>
    <property type="match status" value="1"/>
</dbReference>
<comment type="similarity">
    <text evidence="3 12">Belongs to the binding-protein-dependent transport system permease family. MalFG subfamily.</text>
</comment>
<accession>D5EHQ4</accession>
<evidence type="ECO:0000256" key="12">
    <source>
        <dbReference type="RuleBase" id="RU367050"/>
    </source>
</evidence>
<dbReference type="SUPFAM" id="SSF161098">
    <property type="entry name" value="MetI-like"/>
    <property type="match status" value="1"/>
</dbReference>
<comment type="subcellular location">
    <subcellularLocation>
        <location evidence="2">Cell inner membrane</location>
        <topology evidence="2">Multi-pass membrane protein</topology>
    </subcellularLocation>
    <subcellularLocation>
        <location evidence="11">Cell membrane</location>
        <topology evidence="11">Multi-pass membrane protein</topology>
    </subcellularLocation>
</comment>
<keyword evidence="10 11" id="KW-0472">Membrane</keyword>
<feature type="domain" description="ABC transmembrane type-1" evidence="13">
    <location>
        <begin position="295"/>
        <end position="518"/>
    </location>
</feature>
<dbReference type="AlphaFoldDB" id="D5EHQ4"/>
<feature type="transmembrane region" description="Helical" evidence="11">
    <location>
        <begin position="35"/>
        <end position="54"/>
    </location>
</feature>
<dbReference type="RefSeq" id="WP_013042817.1">
    <property type="nucleotide sequence ID" value="NC_014008.1"/>
</dbReference>
<evidence type="ECO:0000256" key="11">
    <source>
        <dbReference type="RuleBase" id="RU363032"/>
    </source>
</evidence>
<keyword evidence="7 12" id="KW-0762">Sugar transport</keyword>
<feature type="transmembrane region" description="Helical" evidence="11">
    <location>
        <begin position="334"/>
        <end position="354"/>
    </location>
</feature>
<dbReference type="NCBIfam" id="NF008232">
    <property type="entry name" value="PRK10999.1"/>
    <property type="match status" value="1"/>
</dbReference>
<comment type="function">
    <text evidence="1 12">Part of the ABC transporter complex MalEFGK involved in maltose/maltodextrin import. Probably responsible for the translocation of the substrate across the membrane.</text>
</comment>
<dbReference type="Pfam" id="PF00528">
    <property type="entry name" value="BPD_transp_1"/>
    <property type="match status" value="1"/>
</dbReference>
<dbReference type="Gene3D" id="1.20.58.370">
    <property type="entry name" value="MalF N-terminal region-like"/>
    <property type="match status" value="1"/>
</dbReference>
<sequence length="529" mass="59474">MAAQKPSPLQLVLTTLVAVLALYIVFRIYQSGQVAIALTMLCMTGLFVYVYLNAKAYTYRYLFPGLLGFGVFVIFPLIYTFVIGFTRYEATHLLSYSRVKADFLQQTYKPEDAVNYTYKLYRQESGDHDYRLFLESREGTQTGDEEAPPLRFWSEPFTLLPPDLGKPEKADELRFELDSAPEALTGQALKLPEITKPKLFIALRDYEFQIPDGPLVAIDGLRQFSTQLPLWKNLGGSRLENQEDGRIIEPDKELGYFVDSEGNTVGFGFRTWSGAENYQKIVGDDRVKGPFIRIFIWTVIFSGLSVLLTFALGMVLAVLLEWEDLRGRKAYRTLLILPYAVPAFLSILVFKGMFNQEAGAINEFLNLAFGMKPEWTTNPVLAKSMVLIVNIWLGYPYMMLIATGVLQSIPKQIYEASAIDGSNTLHNFFKLTLPLILPPLIPLLIASFAFNFNNFNLIFLLTQGGPKMVNSTGVAGETDILVTYTFNLAFLDSGNNYGLACAIATILFFIVGTLAYINLKLTQRNAVLR</sequence>
<dbReference type="PROSITE" id="PS50928">
    <property type="entry name" value="ABC_TM1"/>
    <property type="match status" value="1"/>
</dbReference>
<dbReference type="Pfam" id="PF14785">
    <property type="entry name" value="MalF_P2"/>
    <property type="match status" value="1"/>
</dbReference>
<evidence type="ECO:0000256" key="5">
    <source>
        <dbReference type="ARBA" id="ARBA00022475"/>
    </source>
</evidence>
<feature type="transmembrane region" description="Helical" evidence="11">
    <location>
        <begin position="497"/>
        <end position="519"/>
    </location>
</feature>
<organism evidence="14 15">
    <name type="scientific">Coraliomargarita akajimensis (strain DSM 45221 / IAM 15411 / JCM 23193 / KCTC 12865 / 04OKA010-24)</name>
    <dbReference type="NCBI Taxonomy" id="583355"/>
    <lineage>
        <taxon>Bacteria</taxon>
        <taxon>Pseudomonadati</taxon>
        <taxon>Verrucomicrobiota</taxon>
        <taxon>Opitutia</taxon>
        <taxon>Puniceicoccales</taxon>
        <taxon>Coraliomargaritaceae</taxon>
        <taxon>Coraliomargarita</taxon>
    </lineage>
</organism>
<evidence type="ECO:0000256" key="4">
    <source>
        <dbReference type="ARBA" id="ARBA00022448"/>
    </source>
</evidence>
<dbReference type="eggNOG" id="COG1175">
    <property type="taxonomic scope" value="Bacteria"/>
</dbReference>
<dbReference type="STRING" id="583355.Caka_1074"/>
<keyword evidence="5 12" id="KW-1003">Cell membrane</keyword>
<protein>
    <recommendedName>
        <fullName evidence="12">Maltose/maltodextrin transport system permease protein</fullName>
    </recommendedName>
</protein>
<name>D5EHQ4_CORAD</name>
<keyword evidence="15" id="KW-1185">Reference proteome</keyword>
<dbReference type="Proteomes" id="UP000000925">
    <property type="component" value="Chromosome"/>
</dbReference>
<evidence type="ECO:0000259" key="13">
    <source>
        <dbReference type="PROSITE" id="PS50928"/>
    </source>
</evidence>
<dbReference type="Gene3D" id="1.10.3720.10">
    <property type="entry name" value="MetI-like"/>
    <property type="match status" value="1"/>
</dbReference>
<evidence type="ECO:0000256" key="3">
    <source>
        <dbReference type="ARBA" id="ARBA00009047"/>
    </source>
</evidence>
<dbReference type="GO" id="GO:0042956">
    <property type="term" value="P:maltodextrin transmembrane transport"/>
    <property type="evidence" value="ECO:0007669"/>
    <property type="project" value="TreeGrafter"/>
</dbReference>
<dbReference type="GO" id="GO:1990060">
    <property type="term" value="C:maltose transport complex"/>
    <property type="evidence" value="ECO:0007669"/>
    <property type="project" value="TreeGrafter"/>
</dbReference>
<dbReference type="CDD" id="cd06261">
    <property type="entry name" value="TM_PBP2"/>
    <property type="match status" value="1"/>
</dbReference>
<feature type="transmembrane region" description="Helical" evidence="11">
    <location>
        <begin position="427"/>
        <end position="450"/>
    </location>
</feature>
<dbReference type="HOGENOM" id="CLU_016047_20_0_0"/>
<feature type="transmembrane region" description="Helical" evidence="11">
    <location>
        <begin position="61"/>
        <end position="85"/>
    </location>
</feature>
<keyword evidence="9 11" id="KW-1133">Transmembrane helix</keyword>
<dbReference type="EMBL" id="CP001998">
    <property type="protein sequence ID" value="ADE54095.1"/>
    <property type="molecule type" value="Genomic_DNA"/>
</dbReference>
<dbReference type="InterPro" id="IPR035906">
    <property type="entry name" value="MetI-like_sf"/>
</dbReference>
<dbReference type="InterPro" id="IPR029345">
    <property type="entry name" value="MalF_P2"/>
</dbReference>
<evidence type="ECO:0000256" key="10">
    <source>
        <dbReference type="ARBA" id="ARBA00023136"/>
    </source>
</evidence>
<dbReference type="SUPFAM" id="SSF160964">
    <property type="entry name" value="MalF N-terminal region-like"/>
    <property type="match status" value="1"/>
</dbReference>
<evidence type="ECO:0000313" key="15">
    <source>
        <dbReference type="Proteomes" id="UP000000925"/>
    </source>
</evidence>
<evidence type="ECO:0000256" key="7">
    <source>
        <dbReference type="ARBA" id="ARBA00022597"/>
    </source>
</evidence>
<dbReference type="OrthoDB" id="9761387at2"/>
<feature type="transmembrane region" description="Helical" evidence="11">
    <location>
        <begin position="12"/>
        <end position="29"/>
    </location>
</feature>
<dbReference type="InterPro" id="IPR035277">
    <property type="entry name" value="MalF_N"/>
</dbReference>
<keyword evidence="8 11" id="KW-0812">Transmembrane</keyword>
<evidence type="ECO:0000256" key="8">
    <source>
        <dbReference type="ARBA" id="ARBA00022692"/>
    </source>
</evidence>
<dbReference type="KEGG" id="caa:Caka_1074"/>
<reference evidence="14 15" key="1">
    <citation type="journal article" date="2010" name="Stand. Genomic Sci.">
        <title>Complete genome sequence of Coraliomargarita akajimensis type strain (04OKA010-24).</title>
        <authorList>
            <person name="Mavromatis K."/>
            <person name="Abt B."/>
            <person name="Brambilla E."/>
            <person name="Lapidus A."/>
            <person name="Copeland A."/>
            <person name="Deshpande S."/>
            <person name="Nolan M."/>
            <person name="Lucas S."/>
            <person name="Tice H."/>
            <person name="Cheng J.F."/>
            <person name="Han C."/>
            <person name="Detter J.C."/>
            <person name="Woyke T."/>
            <person name="Goodwin L."/>
            <person name="Pitluck S."/>
            <person name="Held B."/>
            <person name="Brettin T."/>
            <person name="Tapia R."/>
            <person name="Ivanova N."/>
            <person name="Mikhailova N."/>
            <person name="Pati A."/>
            <person name="Liolios K."/>
            <person name="Chen A."/>
            <person name="Palaniappan K."/>
            <person name="Land M."/>
            <person name="Hauser L."/>
            <person name="Chang Y.J."/>
            <person name="Jeffries C.D."/>
            <person name="Rohde M."/>
            <person name="Goker M."/>
            <person name="Bristow J."/>
            <person name="Eisen J.A."/>
            <person name="Markowitz V."/>
            <person name="Hugenholtz P."/>
            <person name="Klenk H.P."/>
            <person name="Kyrpides N.C."/>
        </authorList>
    </citation>
    <scope>NUCLEOTIDE SEQUENCE [LARGE SCALE GENOMIC DNA]</scope>
    <source>
        <strain evidence="15">DSM 45221 / IAM 15411 / JCM 23193 / KCTC 12865</strain>
    </source>
</reference>
<dbReference type="InterPro" id="IPR000515">
    <property type="entry name" value="MetI-like"/>
</dbReference>
<feature type="transmembrane region" description="Helical" evidence="11">
    <location>
        <begin position="294"/>
        <end position="322"/>
    </location>
</feature>
<dbReference type="GO" id="GO:0015423">
    <property type="term" value="F:ABC-type maltose transporter activity"/>
    <property type="evidence" value="ECO:0007669"/>
    <property type="project" value="TreeGrafter"/>
</dbReference>
<evidence type="ECO:0000256" key="6">
    <source>
        <dbReference type="ARBA" id="ARBA00022519"/>
    </source>
</evidence>